<dbReference type="GO" id="GO:0008999">
    <property type="term" value="F:protein-N-terminal-alanine acetyltransferase activity"/>
    <property type="evidence" value="ECO:0007669"/>
    <property type="project" value="TreeGrafter"/>
</dbReference>
<dbReference type="GO" id="GO:1990189">
    <property type="term" value="F:protein N-terminal-serine acetyltransferase activity"/>
    <property type="evidence" value="ECO:0007669"/>
    <property type="project" value="TreeGrafter"/>
</dbReference>
<proteinExistence type="predicted"/>
<dbReference type="EMBL" id="BMQD01000005">
    <property type="protein sequence ID" value="GGK62295.1"/>
    <property type="molecule type" value="Genomic_DNA"/>
</dbReference>
<dbReference type="InterPro" id="IPR051908">
    <property type="entry name" value="Ribosomal_N-acetyltransferase"/>
</dbReference>
<dbReference type="InterPro" id="IPR000182">
    <property type="entry name" value="GNAT_dom"/>
</dbReference>
<dbReference type="GO" id="GO:0005737">
    <property type="term" value="C:cytoplasm"/>
    <property type="evidence" value="ECO:0007669"/>
    <property type="project" value="TreeGrafter"/>
</dbReference>
<name>A0AA37F3Y2_9ACTN</name>
<protein>
    <submittedName>
        <fullName evidence="2">Acetyltransferase</fullName>
    </submittedName>
</protein>
<evidence type="ECO:0000259" key="1">
    <source>
        <dbReference type="PROSITE" id="PS51186"/>
    </source>
</evidence>
<dbReference type="PANTHER" id="PTHR43441:SF3">
    <property type="entry name" value="ACETYLTRANSFERASE"/>
    <property type="match status" value="1"/>
</dbReference>
<dbReference type="SUPFAM" id="SSF55729">
    <property type="entry name" value="Acyl-CoA N-acyltransferases (Nat)"/>
    <property type="match status" value="1"/>
</dbReference>
<organism evidence="2 3">
    <name type="scientific">Planomonospora parontospora</name>
    <dbReference type="NCBI Taxonomy" id="58119"/>
    <lineage>
        <taxon>Bacteria</taxon>
        <taxon>Bacillati</taxon>
        <taxon>Actinomycetota</taxon>
        <taxon>Actinomycetes</taxon>
        <taxon>Streptosporangiales</taxon>
        <taxon>Streptosporangiaceae</taxon>
        <taxon>Planomonospora</taxon>
    </lineage>
</organism>
<sequence>MEQASPPEEIAAGSVVLHRVRETDAESVAAAIEESVAHLQPWMPWAHDGHSVEDALGWIRRAEEGWAGGTEFAYVLRPADGGPVVGSISLMARVGPGALEIGYWLHGGHTGRGHMTAAAGALTAEGLALPGIERIVIKHDAANHVSGAVPRRLGYREVGRVPREPVAPAESGVDVVWEIRRS</sequence>
<evidence type="ECO:0000313" key="3">
    <source>
        <dbReference type="Proteomes" id="UP000627984"/>
    </source>
</evidence>
<comment type="caution">
    <text evidence="2">The sequence shown here is derived from an EMBL/GenBank/DDBJ whole genome shotgun (WGS) entry which is preliminary data.</text>
</comment>
<reference evidence="2" key="1">
    <citation type="journal article" date="2014" name="Int. J. Syst. Evol. Microbiol.">
        <title>Complete genome sequence of Corynebacterium casei LMG S-19264T (=DSM 44701T), isolated from a smear-ripened cheese.</title>
        <authorList>
            <consortium name="US DOE Joint Genome Institute (JGI-PGF)"/>
            <person name="Walter F."/>
            <person name="Albersmeier A."/>
            <person name="Kalinowski J."/>
            <person name="Ruckert C."/>
        </authorList>
    </citation>
    <scope>NUCLEOTIDE SEQUENCE</scope>
    <source>
        <strain evidence="2">JCM 3093</strain>
    </source>
</reference>
<reference evidence="2" key="2">
    <citation type="submission" date="2022-09" db="EMBL/GenBank/DDBJ databases">
        <authorList>
            <person name="Sun Q."/>
            <person name="Ohkuma M."/>
        </authorList>
    </citation>
    <scope>NUCLEOTIDE SEQUENCE</scope>
    <source>
        <strain evidence="2">JCM 3093</strain>
    </source>
</reference>
<dbReference type="Proteomes" id="UP000627984">
    <property type="component" value="Unassembled WGS sequence"/>
</dbReference>
<dbReference type="AlphaFoldDB" id="A0AA37F3Y2"/>
<dbReference type="InterPro" id="IPR016181">
    <property type="entry name" value="Acyl_CoA_acyltransferase"/>
</dbReference>
<evidence type="ECO:0000313" key="2">
    <source>
        <dbReference type="EMBL" id="GGK62295.1"/>
    </source>
</evidence>
<dbReference type="Gene3D" id="3.40.630.30">
    <property type="match status" value="1"/>
</dbReference>
<dbReference type="PROSITE" id="PS51186">
    <property type="entry name" value="GNAT"/>
    <property type="match status" value="1"/>
</dbReference>
<dbReference type="PANTHER" id="PTHR43441">
    <property type="entry name" value="RIBOSOMAL-PROTEIN-SERINE ACETYLTRANSFERASE"/>
    <property type="match status" value="1"/>
</dbReference>
<accession>A0AA37F3Y2</accession>
<feature type="domain" description="N-acetyltransferase" evidence="1">
    <location>
        <begin position="26"/>
        <end position="182"/>
    </location>
</feature>
<dbReference type="RefSeq" id="WP_191894622.1">
    <property type="nucleotide sequence ID" value="NZ_BMQD01000005.1"/>
</dbReference>
<gene>
    <name evidence="2" type="ORF">GCM10010126_22130</name>
</gene>
<dbReference type="Pfam" id="PF13302">
    <property type="entry name" value="Acetyltransf_3"/>
    <property type="match status" value="1"/>
</dbReference>